<feature type="transmembrane region" description="Helical" evidence="1">
    <location>
        <begin position="32"/>
        <end position="57"/>
    </location>
</feature>
<keyword evidence="1" id="KW-0812">Transmembrane</keyword>
<evidence type="ECO:0000313" key="2">
    <source>
        <dbReference type="EMBL" id="GCE20841.1"/>
    </source>
</evidence>
<reference evidence="3" key="1">
    <citation type="submission" date="2018-12" db="EMBL/GenBank/DDBJ databases">
        <title>Tengunoibacter tsumagoiensis gen. nov., sp. nov., Dictyobacter kobayashii sp. nov., D. alpinus sp. nov., and D. joshuensis sp. nov. and description of Dictyobacteraceae fam. nov. within the order Ktedonobacterales isolated from Tengu-no-mugimeshi.</title>
        <authorList>
            <person name="Wang C.M."/>
            <person name="Zheng Y."/>
            <person name="Sakai Y."/>
            <person name="Toyoda A."/>
            <person name="Minakuchi Y."/>
            <person name="Abe K."/>
            <person name="Yokota A."/>
            <person name="Yabe S."/>
        </authorList>
    </citation>
    <scope>NUCLEOTIDE SEQUENCE [LARGE SCALE GENOMIC DNA]</scope>
    <source>
        <strain evidence="3">Uno11</strain>
    </source>
</reference>
<organism evidence="2 3">
    <name type="scientific">Dictyobacter kobayashii</name>
    <dbReference type="NCBI Taxonomy" id="2014872"/>
    <lineage>
        <taxon>Bacteria</taxon>
        <taxon>Bacillati</taxon>
        <taxon>Chloroflexota</taxon>
        <taxon>Ktedonobacteria</taxon>
        <taxon>Ktedonobacterales</taxon>
        <taxon>Dictyobacteraceae</taxon>
        <taxon>Dictyobacter</taxon>
    </lineage>
</organism>
<keyword evidence="1" id="KW-1133">Transmembrane helix</keyword>
<keyword evidence="1" id="KW-0472">Membrane</keyword>
<sequence length="190" mass="21224">MRTVEQVELHEHPTQEMSTSALKKTDTLFHKFLTLLVLGGACCVIALYLVIPLMIFLNIFQDWITQLLCAVLILTIGELLVFSILVKTSKATKVAHSTKHTEHEVRRQGQENDQHMVTFDELVNAPTVHVAALKSGEIEAQAPSSDEIANATTVHMSQLKHLLDKPVLRPSDLLLDEEPTTRSQEEVPVN</sequence>
<dbReference type="EMBL" id="BIFS01000001">
    <property type="protein sequence ID" value="GCE20841.1"/>
    <property type="molecule type" value="Genomic_DNA"/>
</dbReference>
<evidence type="ECO:0000313" key="3">
    <source>
        <dbReference type="Proteomes" id="UP000287188"/>
    </source>
</evidence>
<protein>
    <submittedName>
        <fullName evidence="2">Uncharacterized protein</fullName>
    </submittedName>
</protein>
<evidence type="ECO:0000256" key="1">
    <source>
        <dbReference type="SAM" id="Phobius"/>
    </source>
</evidence>
<dbReference type="OrthoDB" id="9832999at2"/>
<dbReference type="AlphaFoldDB" id="A0A402ANR2"/>
<feature type="transmembrane region" description="Helical" evidence="1">
    <location>
        <begin position="63"/>
        <end position="86"/>
    </location>
</feature>
<name>A0A402ANR2_9CHLR</name>
<gene>
    <name evidence="2" type="ORF">KDK_46410</name>
</gene>
<comment type="caution">
    <text evidence="2">The sequence shown here is derived from an EMBL/GenBank/DDBJ whole genome shotgun (WGS) entry which is preliminary data.</text>
</comment>
<dbReference type="Proteomes" id="UP000287188">
    <property type="component" value="Unassembled WGS sequence"/>
</dbReference>
<accession>A0A402ANR2</accession>
<proteinExistence type="predicted"/>
<dbReference type="RefSeq" id="WP_126552436.1">
    <property type="nucleotide sequence ID" value="NZ_BIFS01000001.1"/>
</dbReference>
<keyword evidence="3" id="KW-1185">Reference proteome</keyword>